<dbReference type="GO" id="GO:0032259">
    <property type="term" value="P:methylation"/>
    <property type="evidence" value="ECO:0007669"/>
    <property type="project" value="UniProtKB-KW"/>
</dbReference>
<reference evidence="11 12" key="1">
    <citation type="submission" date="2016-10" db="EMBL/GenBank/DDBJ databases">
        <authorList>
            <person name="Cai Z."/>
        </authorList>
    </citation>
    <scope>NUCLEOTIDE SEQUENCE [LARGE SCALE GENOMIC DNA]</scope>
    <source>
        <strain evidence="11 12">CGMCC 1.10826</strain>
    </source>
</reference>
<dbReference type="Gene3D" id="3.30.1360.120">
    <property type="entry name" value="Probable tRNA modification gtpase trme, domain 1"/>
    <property type="match status" value="1"/>
</dbReference>
<dbReference type="Gene3D" id="2.40.30.110">
    <property type="entry name" value="Aminomethyltransferase beta-barrel domains"/>
    <property type="match status" value="1"/>
</dbReference>
<sequence length="370" mass="39045">MSEKQTALRAEHAALGATMTSFAGWHMPLHYGSQLAEHRAVREAAGLFDLSHMGTVWVDGPGAGAFLDHAVVGSISTLEVGRAKYTLLCTPEGGIVDDLIVYRVGEDRFLTVPNAANTSAVLAELFLRVKGFDVRIGAATQETALLAVQGPRAVEIVTALAAEPVDDLRYYSSRWSTLVGQRVLLARTGYTGEDGVEILVPGEHAVALWHALLDAGADAGLVPAGLAARDSLRLEAALPLYGNELGRDVDPFTVGLGGIVGLRRKTADFVGRTALERIRAAHEAGEPGRRVLVGLAGQGRRAARQGAPVVLGEEEVGVVTSGLPSPTLGHPIALAVVDPAAAEVGTALDVDVRGRREPFAVVERPFYRRP</sequence>
<evidence type="ECO:0000256" key="6">
    <source>
        <dbReference type="ARBA" id="ARBA00047665"/>
    </source>
</evidence>
<evidence type="ECO:0000256" key="8">
    <source>
        <dbReference type="PIRSR" id="PIRSR006487-1"/>
    </source>
</evidence>
<dbReference type="HAMAP" id="MF_00259">
    <property type="entry name" value="GcvT"/>
    <property type="match status" value="1"/>
</dbReference>
<dbReference type="PANTHER" id="PTHR43757">
    <property type="entry name" value="AMINOMETHYLTRANSFERASE"/>
    <property type="match status" value="1"/>
</dbReference>
<dbReference type="NCBIfam" id="TIGR00528">
    <property type="entry name" value="gcvT"/>
    <property type="match status" value="1"/>
</dbReference>
<dbReference type="PIRSF" id="PIRSF006487">
    <property type="entry name" value="GcvT"/>
    <property type="match status" value="1"/>
</dbReference>
<gene>
    <name evidence="7" type="primary">gcvT</name>
    <name evidence="11" type="ORF">SAMN05216184_11588</name>
</gene>
<dbReference type="Proteomes" id="UP000250222">
    <property type="component" value="Unassembled WGS sequence"/>
</dbReference>
<keyword evidence="12" id="KW-1185">Reference proteome</keyword>
<comment type="subunit">
    <text evidence="7">The glycine cleavage system is composed of four proteins: P, T, L and H.</text>
</comment>
<dbReference type="InterPro" id="IPR028896">
    <property type="entry name" value="GcvT/YgfZ/DmdA"/>
</dbReference>
<comment type="function">
    <text evidence="7">The glycine cleavage system catalyzes the degradation of glycine.</text>
</comment>
<evidence type="ECO:0000256" key="1">
    <source>
        <dbReference type="ARBA" id="ARBA00008609"/>
    </source>
</evidence>
<dbReference type="Gene3D" id="3.30.70.1400">
    <property type="entry name" value="Aminomethyltransferase beta-barrel domains"/>
    <property type="match status" value="1"/>
</dbReference>
<accession>A0A2Y9AP52</accession>
<evidence type="ECO:0000256" key="5">
    <source>
        <dbReference type="ARBA" id="ARBA00031395"/>
    </source>
</evidence>
<dbReference type="Pfam" id="PF08669">
    <property type="entry name" value="GCV_T_C"/>
    <property type="match status" value="1"/>
</dbReference>
<dbReference type="InterPro" id="IPR006222">
    <property type="entry name" value="GCVT_N"/>
</dbReference>
<dbReference type="InterPro" id="IPR022903">
    <property type="entry name" value="GcvT_bac"/>
</dbReference>
<evidence type="ECO:0000259" key="9">
    <source>
        <dbReference type="Pfam" id="PF01571"/>
    </source>
</evidence>
<comment type="similarity">
    <text evidence="1 7">Belongs to the GcvT family.</text>
</comment>
<protein>
    <recommendedName>
        <fullName evidence="2 7">Aminomethyltransferase</fullName>
        <ecNumber evidence="2 7">2.1.2.10</ecNumber>
    </recommendedName>
    <alternativeName>
        <fullName evidence="5 7">Glycine cleavage system T protein</fullName>
    </alternativeName>
</protein>
<dbReference type="GO" id="GO:0004047">
    <property type="term" value="F:aminomethyltransferase activity"/>
    <property type="evidence" value="ECO:0007669"/>
    <property type="project" value="UniProtKB-UniRule"/>
</dbReference>
<dbReference type="InterPro" id="IPR006223">
    <property type="entry name" value="GcvT"/>
</dbReference>
<organism evidence="11 12">
    <name type="scientific">Georgenia satyanarayanai</name>
    <dbReference type="NCBI Taxonomy" id="860221"/>
    <lineage>
        <taxon>Bacteria</taxon>
        <taxon>Bacillati</taxon>
        <taxon>Actinomycetota</taxon>
        <taxon>Actinomycetes</taxon>
        <taxon>Micrococcales</taxon>
        <taxon>Bogoriellaceae</taxon>
        <taxon>Georgenia</taxon>
    </lineage>
</organism>
<dbReference type="GO" id="GO:0008483">
    <property type="term" value="F:transaminase activity"/>
    <property type="evidence" value="ECO:0007669"/>
    <property type="project" value="UniProtKB-KW"/>
</dbReference>
<dbReference type="Gene3D" id="4.10.1250.10">
    <property type="entry name" value="Aminomethyltransferase fragment"/>
    <property type="match status" value="1"/>
</dbReference>
<feature type="domain" description="GCVT N-terminal" evidence="9">
    <location>
        <begin position="10"/>
        <end position="262"/>
    </location>
</feature>
<dbReference type="InterPro" id="IPR027266">
    <property type="entry name" value="TrmE/GcvT-like"/>
</dbReference>
<evidence type="ECO:0000256" key="2">
    <source>
        <dbReference type="ARBA" id="ARBA00012616"/>
    </source>
</evidence>
<dbReference type="SUPFAM" id="SSF101790">
    <property type="entry name" value="Aminomethyltransferase beta-barrel domain"/>
    <property type="match status" value="1"/>
</dbReference>
<dbReference type="EC" id="2.1.2.10" evidence="2 7"/>
<evidence type="ECO:0000259" key="10">
    <source>
        <dbReference type="Pfam" id="PF08669"/>
    </source>
</evidence>
<dbReference type="GO" id="GO:0005960">
    <property type="term" value="C:glycine cleavage complex"/>
    <property type="evidence" value="ECO:0007669"/>
    <property type="project" value="InterPro"/>
</dbReference>
<dbReference type="GO" id="GO:0019464">
    <property type="term" value="P:glycine decarboxylation via glycine cleavage system"/>
    <property type="evidence" value="ECO:0007669"/>
    <property type="project" value="UniProtKB-UniRule"/>
</dbReference>
<dbReference type="InterPro" id="IPR029043">
    <property type="entry name" value="GcvT/YgfZ_C"/>
</dbReference>
<evidence type="ECO:0000256" key="3">
    <source>
        <dbReference type="ARBA" id="ARBA00022576"/>
    </source>
</evidence>
<dbReference type="RefSeq" id="WP_110853524.1">
    <property type="nucleotide sequence ID" value="NZ_QKLZ01000015.1"/>
</dbReference>
<dbReference type="AlphaFoldDB" id="A0A2Y9AP52"/>
<dbReference type="SUPFAM" id="SSF103025">
    <property type="entry name" value="Folate-binding domain"/>
    <property type="match status" value="1"/>
</dbReference>
<feature type="domain" description="Aminomethyltransferase C-terminal" evidence="10">
    <location>
        <begin position="290"/>
        <end position="367"/>
    </location>
</feature>
<dbReference type="InterPro" id="IPR013977">
    <property type="entry name" value="GcvT_C"/>
</dbReference>
<dbReference type="GO" id="GO:0008168">
    <property type="term" value="F:methyltransferase activity"/>
    <property type="evidence" value="ECO:0007669"/>
    <property type="project" value="UniProtKB-KW"/>
</dbReference>
<keyword evidence="3 7" id="KW-0032">Aminotransferase</keyword>
<evidence type="ECO:0000256" key="4">
    <source>
        <dbReference type="ARBA" id="ARBA00022679"/>
    </source>
</evidence>
<dbReference type="PANTHER" id="PTHR43757:SF2">
    <property type="entry name" value="AMINOMETHYLTRANSFERASE, MITOCHONDRIAL"/>
    <property type="match status" value="1"/>
</dbReference>
<proteinExistence type="inferred from homology"/>
<evidence type="ECO:0000313" key="12">
    <source>
        <dbReference type="Proteomes" id="UP000250222"/>
    </source>
</evidence>
<evidence type="ECO:0000256" key="7">
    <source>
        <dbReference type="HAMAP-Rule" id="MF_00259"/>
    </source>
</evidence>
<keyword evidence="11" id="KW-0489">Methyltransferase</keyword>
<feature type="binding site" evidence="8">
    <location>
        <position position="197"/>
    </location>
    <ligand>
        <name>substrate</name>
    </ligand>
</feature>
<keyword evidence="4 7" id="KW-0808">Transferase</keyword>
<dbReference type="EMBL" id="UETB01000015">
    <property type="protein sequence ID" value="SSA46160.1"/>
    <property type="molecule type" value="Genomic_DNA"/>
</dbReference>
<dbReference type="FunFam" id="2.40.30.110:FF:000003">
    <property type="entry name" value="Aminomethyltransferase"/>
    <property type="match status" value="1"/>
</dbReference>
<dbReference type="Pfam" id="PF01571">
    <property type="entry name" value="GCV_T"/>
    <property type="match status" value="1"/>
</dbReference>
<evidence type="ECO:0000313" key="11">
    <source>
        <dbReference type="EMBL" id="SSA46160.1"/>
    </source>
</evidence>
<dbReference type="OrthoDB" id="9774591at2"/>
<comment type="catalytic activity">
    <reaction evidence="6 7">
        <text>N(6)-[(R)-S(8)-aminomethyldihydrolipoyl]-L-lysyl-[protein] + (6S)-5,6,7,8-tetrahydrofolate = N(6)-[(R)-dihydrolipoyl]-L-lysyl-[protein] + (6R)-5,10-methylene-5,6,7,8-tetrahydrofolate + NH4(+)</text>
        <dbReference type="Rhea" id="RHEA:16945"/>
        <dbReference type="Rhea" id="RHEA-COMP:10475"/>
        <dbReference type="Rhea" id="RHEA-COMP:10492"/>
        <dbReference type="ChEBI" id="CHEBI:15636"/>
        <dbReference type="ChEBI" id="CHEBI:28938"/>
        <dbReference type="ChEBI" id="CHEBI:57453"/>
        <dbReference type="ChEBI" id="CHEBI:83100"/>
        <dbReference type="ChEBI" id="CHEBI:83143"/>
        <dbReference type="EC" id="2.1.2.10"/>
    </reaction>
</comment>
<dbReference type="NCBIfam" id="NF001567">
    <property type="entry name" value="PRK00389.1"/>
    <property type="match status" value="1"/>
</dbReference>
<name>A0A2Y9AP52_9MICO</name>
<dbReference type="GO" id="GO:0005829">
    <property type="term" value="C:cytosol"/>
    <property type="evidence" value="ECO:0007669"/>
    <property type="project" value="TreeGrafter"/>
</dbReference>